<dbReference type="InterPro" id="IPR024467">
    <property type="entry name" value="Xre/MbcA/ParS-like_toxin-bd"/>
</dbReference>
<dbReference type="EMBL" id="FCOI02000055">
    <property type="protein sequence ID" value="SAK98419.1"/>
    <property type="molecule type" value="Genomic_DNA"/>
</dbReference>
<feature type="domain" description="Antitoxin Xre-like helix-turn-helix" evidence="2">
    <location>
        <begin position="36"/>
        <end position="94"/>
    </location>
</feature>
<dbReference type="Proteomes" id="UP000054624">
    <property type="component" value="Unassembled WGS sequence"/>
</dbReference>
<evidence type="ECO:0000313" key="4">
    <source>
        <dbReference type="Proteomes" id="UP000054624"/>
    </source>
</evidence>
<dbReference type="AlphaFoldDB" id="A0A158DUU8"/>
<evidence type="ECO:0000313" key="3">
    <source>
        <dbReference type="EMBL" id="SAK98419.1"/>
    </source>
</evidence>
<reference evidence="4" key="1">
    <citation type="submission" date="2016-01" db="EMBL/GenBank/DDBJ databases">
        <authorList>
            <person name="Peeters Charlotte."/>
        </authorList>
    </citation>
    <scope>NUCLEOTIDE SEQUENCE [LARGE SCALE GENOMIC DNA]</scope>
</reference>
<dbReference type="RefSeq" id="WP_061165035.1">
    <property type="nucleotide sequence ID" value="NZ_FCOI02000055.1"/>
</dbReference>
<feature type="domain" description="Antitoxin Xre/MbcA/ParS-like toxin-binding" evidence="1">
    <location>
        <begin position="99"/>
        <end position="148"/>
    </location>
</feature>
<keyword evidence="4" id="KW-1185">Reference proteome</keyword>
<evidence type="ECO:0000259" key="1">
    <source>
        <dbReference type="Pfam" id="PF09722"/>
    </source>
</evidence>
<dbReference type="NCBIfam" id="TIGR02293">
    <property type="entry name" value="TAS_TIGR02293"/>
    <property type="match status" value="1"/>
</dbReference>
<accession>A0A158DUU8</accession>
<name>A0A158DUU8_9BURK</name>
<dbReference type="InterPro" id="IPR046847">
    <property type="entry name" value="Xre-like_HTH"/>
</dbReference>
<evidence type="ECO:0000259" key="2">
    <source>
        <dbReference type="Pfam" id="PF20432"/>
    </source>
</evidence>
<dbReference type="OrthoDB" id="8595277at2"/>
<proteinExistence type="predicted"/>
<protein>
    <submittedName>
        <fullName evidence="3">Antitoxin</fullName>
    </submittedName>
</protein>
<dbReference type="InterPro" id="IPR011979">
    <property type="entry name" value="Antitox_Xre"/>
</dbReference>
<sequence>MRTIEFTPTGARNARWTEYALLSKLLDARVRDATDLAGLAQERVDVDVIDRLAAQGLKADELAFIIPRRTLTHRRQQHERLSTEESDRAIRLARIVAQANVAFGSNEKALGWLRGLQKRFGGLSALGMAATEQGARLVEDALVQIDEGYFA</sequence>
<dbReference type="Pfam" id="PF20432">
    <property type="entry name" value="Xre-like-HTH"/>
    <property type="match status" value="1"/>
</dbReference>
<dbReference type="STRING" id="1777137.AWB76_07527"/>
<organism evidence="3 4">
    <name type="scientific">Caballeronia temeraria</name>
    <dbReference type="NCBI Taxonomy" id="1777137"/>
    <lineage>
        <taxon>Bacteria</taxon>
        <taxon>Pseudomonadati</taxon>
        <taxon>Pseudomonadota</taxon>
        <taxon>Betaproteobacteria</taxon>
        <taxon>Burkholderiales</taxon>
        <taxon>Burkholderiaceae</taxon>
        <taxon>Caballeronia</taxon>
    </lineage>
</organism>
<dbReference type="GO" id="GO:0003677">
    <property type="term" value="F:DNA binding"/>
    <property type="evidence" value="ECO:0007669"/>
    <property type="project" value="InterPro"/>
</dbReference>
<gene>
    <name evidence="3" type="ORF">AWB76_07527</name>
</gene>
<dbReference type="Pfam" id="PF09722">
    <property type="entry name" value="Xre_MbcA_ParS_C"/>
    <property type="match status" value="1"/>
</dbReference>